<comment type="subcellular location">
    <subcellularLocation>
        <location evidence="1 11">Cell outer membrane</location>
        <topology evidence="1 11">Multi-pass membrane protein</topology>
    </subcellularLocation>
</comment>
<dbReference type="InterPro" id="IPR000531">
    <property type="entry name" value="Beta-barrel_TonB"/>
</dbReference>
<evidence type="ECO:0000256" key="6">
    <source>
        <dbReference type="ARBA" id="ARBA00023004"/>
    </source>
</evidence>
<keyword evidence="8 12" id="KW-0798">TonB box</keyword>
<evidence type="ECO:0000256" key="5">
    <source>
        <dbReference type="ARBA" id="ARBA00022692"/>
    </source>
</evidence>
<dbReference type="PANTHER" id="PTHR32552">
    <property type="entry name" value="FERRICHROME IRON RECEPTOR-RELATED"/>
    <property type="match status" value="1"/>
</dbReference>
<keyword evidence="7" id="KW-0406">Ion transport</keyword>
<name>A0ABS2DBM0_9SPHN</name>
<feature type="chain" id="PRO_5045520189" evidence="13">
    <location>
        <begin position="22"/>
        <end position="747"/>
    </location>
</feature>
<keyword evidence="3 11" id="KW-1134">Transmembrane beta strand</keyword>
<keyword evidence="16" id="KW-0675">Receptor</keyword>
<evidence type="ECO:0000256" key="11">
    <source>
        <dbReference type="PROSITE-ProRule" id="PRU01360"/>
    </source>
</evidence>
<evidence type="ECO:0000256" key="10">
    <source>
        <dbReference type="ARBA" id="ARBA00023237"/>
    </source>
</evidence>
<feature type="domain" description="TonB-dependent receptor-like beta-barrel" evidence="14">
    <location>
        <begin position="311"/>
        <end position="712"/>
    </location>
</feature>
<gene>
    <name evidence="16" type="ORF">ILT43_18275</name>
</gene>
<organism evidence="16 17">
    <name type="scientific">Sphingomonas longa</name>
    <dbReference type="NCBI Taxonomy" id="2778730"/>
    <lineage>
        <taxon>Bacteria</taxon>
        <taxon>Pseudomonadati</taxon>
        <taxon>Pseudomonadota</taxon>
        <taxon>Alphaproteobacteria</taxon>
        <taxon>Sphingomonadales</taxon>
        <taxon>Sphingomonadaceae</taxon>
        <taxon>Sphingomonas</taxon>
    </lineage>
</organism>
<keyword evidence="17" id="KW-1185">Reference proteome</keyword>
<evidence type="ECO:0000256" key="7">
    <source>
        <dbReference type="ARBA" id="ARBA00023065"/>
    </source>
</evidence>
<dbReference type="PROSITE" id="PS52016">
    <property type="entry name" value="TONB_DEPENDENT_REC_3"/>
    <property type="match status" value="1"/>
</dbReference>
<evidence type="ECO:0000256" key="8">
    <source>
        <dbReference type="ARBA" id="ARBA00023077"/>
    </source>
</evidence>
<evidence type="ECO:0000259" key="14">
    <source>
        <dbReference type="Pfam" id="PF00593"/>
    </source>
</evidence>
<dbReference type="SUPFAM" id="SSF56935">
    <property type="entry name" value="Porins"/>
    <property type="match status" value="1"/>
</dbReference>
<dbReference type="InterPro" id="IPR036942">
    <property type="entry name" value="Beta-barrel_TonB_sf"/>
</dbReference>
<dbReference type="EMBL" id="JAFEMC010000007">
    <property type="protein sequence ID" value="MBM6578332.1"/>
    <property type="molecule type" value="Genomic_DNA"/>
</dbReference>
<sequence>MKALYASVGAAALMASGAAAGQDVPAAVAAATAQDSTTPASAAGSQVADTNPSTQLEDIVVTAQRRSERLREVPIAVTSISPEIANQLNIRDVQTVQIVTPGLSITTGIGYAMTYIRGVGAAFSSPGVENPISVYVDGGYVERGKGGNLDVMDLASLQVLKGPQGTLWGRNSTGGAILINTADPEFEKSARVTGEIGNQGHRLIEGVLNVPLSDTLALRVSGRYRTDGGYIRNLPDNYMFGWADNSSVRGKLLWKPTADFTAIAMIQHDSRKNSLPANSQILPNNLCSLCSLTGFTYPLADPFTTTINLLNGGVGTVAKNDLYNLRLKYDAGKVTISTVTAYEKNRTDDFVDADLTNVNGTPGPGGLNFVIPSTNRTFNQNITATSSFGGMIEALAGIDYLNDKSTYALHVVPNLLPPFSPANLAYIDTTSFSPFGEVNVKPIDRLTITAGGRYTWDRRTGRRTGEPNQRVTFKSFSPRLVVAYDTGPVNLYASYNRGNKAGGFSTPAVPLQAFLPETLDGYEVGAKFESSDRQFRFNIAAYHYDYKQLQTQAIDQGGPSVALFQNPDAKINGIDADAGWKPVEWLQFLGGATLMKSRYVNFDNAGVQVVRRDAAGRIIGTTPGTENLTGFALPHAPTFTAFIGATLSGDIGGGWIGNLTGLVNHSSSFTFFPGGGGPLRADTQPAFTTARMSGSIGPADERYAIGFYIDNLTDQVTYNIRYTTAPYGTGQQVNRPRTYGLRLTARY</sequence>
<keyword evidence="4" id="KW-0410">Iron transport</keyword>
<comment type="caution">
    <text evidence="16">The sequence shown here is derived from an EMBL/GenBank/DDBJ whole genome shotgun (WGS) entry which is preliminary data.</text>
</comment>
<proteinExistence type="inferred from homology"/>
<evidence type="ECO:0000256" key="9">
    <source>
        <dbReference type="ARBA" id="ARBA00023136"/>
    </source>
</evidence>
<keyword evidence="5 11" id="KW-0812">Transmembrane</keyword>
<comment type="similarity">
    <text evidence="11 12">Belongs to the TonB-dependent receptor family.</text>
</comment>
<dbReference type="RefSeq" id="WP_204200427.1">
    <property type="nucleotide sequence ID" value="NZ_JAFEMC010000007.1"/>
</dbReference>
<evidence type="ECO:0000256" key="3">
    <source>
        <dbReference type="ARBA" id="ARBA00022452"/>
    </source>
</evidence>
<evidence type="ECO:0000256" key="13">
    <source>
        <dbReference type="SAM" id="SignalP"/>
    </source>
</evidence>
<dbReference type="InterPro" id="IPR039426">
    <property type="entry name" value="TonB-dep_rcpt-like"/>
</dbReference>
<keyword evidence="6" id="KW-0408">Iron</keyword>
<evidence type="ECO:0000256" key="1">
    <source>
        <dbReference type="ARBA" id="ARBA00004571"/>
    </source>
</evidence>
<keyword evidence="9 11" id="KW-0472">Membrane</keyword>
<dbReference type="Proteomes" id="UP000763641">
    <property type="component" value="Unassembled WGS sequence"/>
</dbReference>
<feature type="domain" description="TonB-dependent receptor plug" evidence="15">
    <location>
        <begin position="70"/>
        <end position="176"/>
    </location>
</feature>
<evidence type="ECO:0000259" key="15">
    <source>
        <dbReference type="Pfam" id="PF07715"/>
    </source>
</evidence>
<dbReference type="PANTHER" id="PTHR32552:SF81">
    <property type="entry name" value="TONB-DEPENDENT OUTER MEMBRANE RECEPTOR"/>
    <property type="match status" value="1"/>
</dbReference>
<accession>A0ABS2DBM0</accession>
<dbReference type="InterPro" id="IPR012910">
    <property type="entry name" value="Plug_dom"/>
</dbReference>
<keyword evidence="2 11" id="KW-0813">Transport</keyword>
<reference evidence="16 17" key="1">
    <citation type="submission" date="2020-12" db="EMBL/GenBank/DDBJ databases">
        <title>Sphingomonas sp.</title>
        <authorList>
            <person name="Kim M.K."/>
        </authorList>
    </citation>
    <scope>NUCLEOTIDE SEQUENCE [LARGE SCALE GENOMIC DNA]</scope>
    <source>
        <strain evidence="16 17">BT552</strain>
    </source>
</reference>
<feature type="signal peptide" evidence="13">
    <location>
        <begin position="1"/>
        <end position="21"/>
    </location>
</feature>
<dbReference type="Pfam" id="PF07715">
    <property type="entry name" value="Plug"/>
    <property type="match status" value="1"/>
</dbReference>
<keyword evidence="10 11" id="KW-0998">Cell outer membrane</keyword>
<keyword evidence="13" id="KW-0732">Signal</keyword>
<evidence type="ECO:0000256" key="4">
    <source>
        <dbReference type="ARBA" id="ARBA00022496"/>
    </source>
</evidence>
<evidence type="ECO:0000256" key="12">
    <source>
        <dbReference type="RuleBase" id="RU003357"/>
    </source>
</evidence>
<evidence type="ECO:0000313" key="17">
    <source>
        <dbReference type="Proteomes" id="UP000763641"/>
    </source>
</evidence>
<dbReference type="Pfam" id="PF00593">
    <property type="entry name" value="TonB_dep_Rec_b-barrel"/>
    <property type="match status" value="1"/>
</dbReference>
<protein>
    <submittedName>
        <fullName evidence="16">TonB-dependent receptor</fullName>
    </submittedName>
</protein>
<dbReference type="Gene3D" id="2.40.170.20">
    <property type="entry name" value="TonB-dependent receptor, beta-barrel domain"/>
    <property type="match status" value="1"/>
</dbReference>
<evidence type="ECO:0000313" key="16">
    <source>
        <dbReference type="EMBL" id="MBM6578332.1"/>
    </source>
</evidence>
<evidence type="ECO:0000256" key="2">
    <source>
        <dbReference type="ARBA" id="ARBA00022448"/>
    </source>
</evidence>